<dbReference type="Gene3D" id="1.20.5.1430">
    <property type="match status" value="1"/>
</dbReference>
<keyword evidence="10" id="KW-1185">Reference proteome</keyword>
<evidence type="ECO:0000313" key="10">
    <source>
        <dbReference type="Proteomes" id="UP000740883"/>
    </source>
</evidence>
<dbReference type="SUPFAM" id="SSF47576">
    <property type="entry name" value="Calponin-homology domain, CH-domain"/>
    <property type="match status" value="1"/>
</dbReference>
<evidence type="ECO:0000313" key="9">
    <source>
        <dbReference type="EMBL" id="KAF9761321.1"/>
    </source>
</evidence>
<proteinExistence type="predicted"/>
<reference evidence="9 10" key="1">
    <citation type="journal article" date="2020" name="Genome Biol. Evol.">
        <title>Comparative genomics of strictly vertically transmitted, feminizing microsporidia endosymbionts of amphipod crustaceans.</title>
        <authorList>
            <person name="Cormier A."/>
            <person name="Chebbi M.A."/>
            <person name="Giraud I."/>
            <person name="Wattier R."/>
            <person name="Teixeira M."/>
            <person name="Gilbert C."/>
            <person name="Rigaud T."/>
            <person name="Cordaux R."/>
        </authorList>
    </citation>
    <scope>NUCLEOTIDE SEQUENCE [LARGE SCALE GENOMIC DNA]</scope>
    <source>
        <strain evidence="9 10">Ou3-Ou53</strain>
    </source>
</reference>
<keyword evidence="2" id="KW-0963">Cytoplasm</keyword>
<dbReference type="EMBL" id="SBJO01000362">
    <property type="protein sequence ID" value="KAF9761321.1"/>
    <property type="molecule type" value="Genomic_DNA"/>
</dbReference>
<dbReference type="OrthoDB" id="2119228at2759"/>
<comment type="caution">
    <text evidence="9">The sequence shown here is derived from an EMBL/GenBank/DDBJ whole genome shotgun (WGS) entry which is preliminary data.</text>
</comment>
<dbReference type="InterPro" id="IPR036872">
    <property type="entry name" value="CH_dom_sf"/>
</dbReference>
<dbReference type="AlphaFoldDB" id="A0A9P6KXF4"/>
<gene>
    <name evidence="9" type="primary">BIM1</name>
    <name evidence="9" type="ORF">NGRA_2722</name>
</gene>
<dbReference type="SUPFAM" id="SSF140612">
    <property type="entry name" value="EB1 dimerisation domain-like"/>
    <property type="match status" value="1"/>
</dbReference>
<name>A0A9P6KXF4_9MICR</name>
<evidence type="ECO:0000256" key="3">
    <source>
        <dbReference type="ARBA" id="ARBA00022701"/>
    </source>
</evidence>
<protein>
    <submittedName>
        <fullName evidence="9">Protein BIM1</fullName>
    </submittedName>
</protein>
<keyword evidence="3 5" id="KW-0493">Microtubule</keyword>
<evidence type="ECO:0000259" key="8">
    <source>
        <dbReference type="PROSITE" id="PS51230"/>
    </source>
</evidence>
<keyword evidence="6" id="KW-0175">Coiled coil</keyword>
<feature type="compositionally biased region" description="Low complexity" evidence="7">
    <location>
        <begin position="126"/>
        <end position="164"/>
    </location>
</feature>
<evidence type="ECO:0000256" key="1">
    <source>
        <dbReference type="ARBA" id="ARBA00004245"/>
    </source>
</evidence>
<comment type="subcellular location">
    <subcellularLocation>
        <location evidence="1">Cytoplasm</location>
        <location evidence="1">Cytoskeleton</location>
    </subcellularLocation>
</comment>
<evidence type="ECO:0000256" key="4">
    <source>
        <dbReference type="ARBA" id="ARBA00023212"/>
    </source>
</evidence>
<dbReference type="PROSITE" id="PS51230">
    <property type="entry name" value="EB1_C"/>
    <property type="match status" value="1"/>
</dbReference>
<dbReference type="InterPro" id="IPR004953">
    <property type="entry name" value="EB1_C"/>
</dbReference>
<dbReference type="Pfam" id="PF03271">
    <property type="entry name" value="EB1"/>
    <property type="match status" value="1"/>
</dbReference>
<evidence type="ECO:0000256" key="2">
    <source>
        <dbReference type="ARBA" id="ARBA00022490"/>
    </source>
</evidence>
<sequence length="275" mass="31746">MVNSRKELVCWFNGLGIKIDRIEDLGKGTSICLLLSQIHPSFPTSFLRNPTNEYEYLKNMKIIQAFFIQNKIEMYFPIDRLIKCKLQDNLEVAQKLYKHYIKVVGCGKVDSNRGDSNRIDKYKGDSTPINSTPTNSTPTNSTPTNSTPTNSTPTNSTPINSTPIFDRSSSRKEIIENLRQSHEDIFLQDSDKLRQLEEENTRLKETISLKDLEILKIKNVLGDLASAKEVLRGLEENRDFYFKKLVEIEKYLLEKEALPEDLKNTLFEILYRKSE</sequence>
<feature type="compositionally biased region" description="Basic and acidic residues" evidence="7">
    <location>
        <begin position="115"/>
        <end position="124"/>
    </location>
</feature>
<evidence type="ECO:0000256" key="5">
    <source>
        <dbReference type="PROSITE-ProRule" id="PRU00576"/>
    </source>
</evidence>
<dbReference type="Gene3D" id="1.10.418.10">
    <property type="entry name" value="Calponin-like domain"/>
    <property type="match status" value="1"/>
</dbReference>
<keyword evidence="4" id="KW-0206">Cytoskeleton</keyword>
<dbReference type="GO" id="GO:0005874">
    <property type="term" value="C:microtubule"/>
    <property type="evidence" value="ECO:0007669"/>
    <property type="project" value="UniProtKB-KW"/>
</dbReference>
<feature type="coiled-coil region" evidence="6">
    <location>
        <begin position="186"/>
        <end position="237"/>
    </location>
</feature>
<accession>A0A9P6KXF4</accession>
<feature type="region of interest" description="Disordered" evidence="7">
    <location>
        <begin position="115"/>
        <end position="166"/>
    </location>
</feature>
<dbReference type="InterPro" id="IPR027328">
    <property type="entry name" value="MAPRE"/>
</dbReference>
<dbReference type="PANTHER" id="PTHR10623">
    <property type="entry name" value="MICROTUBULE-ASSOCIATED PROTEIN RP/EB FAMILY MEMBER"/>
    <property type="match status" value="1"/>
</dbReference>
<feature type="domain" description="EB1 C-terminal" evidence="8">
    <location>
        <begin position="209"/>
        <end position="275"/>
    </location>
</feature>
<evidence type="ECO:0000256" key="7">
    <source>
        <dbReference type="SAM" id="MobiDB-lite"/>
    </source>
</evidence>
<evidence type="ECO:0000256" key="6">
    <source>
        <dbReference type="SAM" id="Coils"/>
    </source>
</evidence>
<dbReference type="GO" id="GO:0008017">
    <property type="term" value="F:microtubule binding"/>
    <property type="evidence" value="ECO:0007669"/>
    <property type="project" value="InterPro"/>
</dbReference>
<organism evidence="9 10">
    <name type="scientific">Nosema granulosis</name>
    <dbReference type="NCBI Taxonomy" id="83296"/>
    <lineage>
        <taxon>Eukaryota</taxon>
        <taxon>Fungi</taxon>
        <taxon>Fungi incertae sedis</taxon>
        <taxon>Microsporidia</taxon>
        <taxon>Nosematidae</taxon>
        <taxon>Nosema</taxon>
    </lineage>
</organism>
<dbReference type="InterPro" id="IPR036133">
    <property type="entry name" value="EB1_C_sf"/>
</dbReference>
<dbReference type="Proteomes" id="UP000740883">
    <property type="component" value="Unassembled WGS sequence"/>
</dbReference>